<dbReference type="Pfam" id="PF00126">
    <property type="entry name" value="HTH_1"/>
    <property type="match status" value="1"/>
</dbReference>
<evidence type="ECO:0000313" key="7">
    <source>
        <dbReference type="Proteomes" id="UP000319094"/>
    </source>
</evidence>
<proteinExistence type="inferred from homology"/>
<reference evidence="6 7" key="1">
    <citation type="submission" date="2019-06" db="EMBL/GenBank/DDBJ databases">
        <title>Sequencing the genomes of 1000 actinobacteria strains.</title>
        <authorList>
            <person name="Klenk H.-P."/>
        </authorList>
    </citation>
    <scope>NUCLEOTIDE SEQUENCE [LARGE SCALE GENOMIC DNA]</scope>
    <source>
        <strain evidence="6 7">DSM 8803</strain>
    </source>
</reference>
<evidence type="ECO:0000256" key="1">
    <source>
        <dbReference type="ARBA" id="ARBA00009437"/>
    </source>
</evidence>
<evidence type="ECO:0000313" key="6">
    <source>
        <dbReference type="EMBL" id="TQL44111.1"/>
    </source>
</evidence>
<dbReference type="PANTHER" id="PTHR30346">
    <property type="entry name" value="TRANSCRIPTIONAL DUAL REGULATOR HCAR-RELATED"/>
    <property type="match status" value="1"/>
</dbReference>
<dbReference type="SUPFAM" id="SSF46785">
    <property type="entry name" value="Winged helix' DNA-binding domain"/>
    <property type="match status" value="1"/>
</dbReference>
<dbReference type="RefSeq" id="WP_141887331.1">
    <property type="nucleotide sequence ID" value="NZ_BAAAUY010000011.1"/>
</dbReference>
<keyword evidence="4" id="KW-0804">Transcription</keyword>
<name>A0A542Y7R1_9MICO</name>
<dbReference type="Proteomes" id="UP000319094">
    <property type="component" value="Unassembled WGS sequence"/>
</dbReference>
<dbReference type="GO" id="GO:0032993">
    <property type="term" value="C:protein-DNA complex"/>
    <property type="evidence" value="ECO:0007669"/>
    <property type="project" value="TreeGrafter"/>
</dbReference>
<gene>
    <name evidence="6" type="ORF">FB468_2157</name>
</gene>
<evidence type="ECO:0000256" key="3">
    <source>
        <dbReference type="ARBA" id="ARBA00023125"/>
    </source>
</evidence>
<dbReference type="PROSITE" id="PS50931">
    <property type="entry name" value="HTH_LYSR"/>
    <property type="match status" value="1"/>
</dbReference>
<protein>
    <submittedName>
        <fullName evidence="6">DNA-binding transcriptional LysR family regulator</fullName>
    </submittedName>
</protein>
<dbReference type="EMBL" id="VFON01000001">
    <property type="protein sequence ID" value="TQL44111.1"/>
    <property type="molecule type" value="Genomic_DNA"/>
</dbReference>
<organism evidence="6 7">
    <name type="scientific">Leucobacter komagatae</name>
    <dbReference type="NCBI Taxonomy" id="55969"/>
    <lineage>
        <taxon>Bacteria</taxon>
        <taxon>Bacillati</taxon>
        <taxon>Actinomycetota</taxon>
        <taxon>Actinomycetes</taxon>
        <taxon>Micrococcales</taxon>
        <taxon>Microbacteriaceae</taxon>
        <taxon>Leucobacter</taxon>
    </lineage>
</organism>
<keyword evidence="2" id="KW-0805">Transcription regulation</keyword>
<dbReference type="GO" id="GO:0003700">
    <property type="term" value="F:DNA-binding transcription factor activity"/>
    <property type="evidence" value="ECO:0007669"/>
    <property type="project" value="InterPro"/>
</dbReference>
<dbReference type="Pfam" id="PF03466">
    <property type="entry name" value="LysR_substrate"/>
    <property type="match status" value="1"/>
</dbReference>
<evidence type="ECO:0000256" key="2">
    <source>
        <dbReference type="ARBA" id="ARBA00023015"/>
    </source>
</evidence>
<dbReference type="PANTHER" id="PTHR30346:SF29">
    <property type="entry name" value="LYSR SUBSTRATE-BINDING"/>
    <property type="match status" value="1"/>
</dbReference>
<feature type="domain" description="HTH lysR-type" evidence="5">
    <location>
        <begin position="2"/>
        <end position="59"/>
    </location>
</feature>
<dbReference type="OrthoDB" id="4131546at2"/>
<comment type="similarity">
    <text evidence="1">Belongs to the LysR transcriptional regulatory family.</text>
</comment>
<dbReference type="Gene3D" id="3.40.190.10">
    <property type="entry name" value="Periplasmic binding protein-like II"/>
    <property type="match status" value="2"/>
</dbReference>
<dbReference type="InterPro" id="IPR036390">
    <property type="entry name" value="WH_DNA-bd_sf"/>
</dbReference>
<comment type="caution">
    <text evidence="6">The sequence shown here is derived from an EMBL/GenBank/DDBJ whole genome shotgun (WGS) entry which is preliminary data.</text>
</comment>
<dbReference type="Gene3D" id="1.10.10.10">
    <property type="entry name" value="Winged helix-like DNA-binding domain superfamily/Winged helix DNA-binding domain"/>
    <property type="match status" value="1"/>
</dbReference>
<dbReference type="InterPro" id="IPR000847">
    <property type="entry name" value="LysR_HTH_N"/>
</dbReference>
<dbReference type="InterPro" id="IPR036388">
    <property type="entry name" value="WH-like_DNA-bd_sf"/>
</dbReference>
<dbReference type="FunFam" id="1.10.10.10:FF:000001">
    <property type="entry name" value="LysR family transcriptional regulator"/>
    <property type="match status" value="1"/>
</dbReference>
<evidence type="ECO:0000259" key="5">
    <source>
        <dbReference type="PROSITE" id="PS50931"/>
    </source>
</evidence>
<dbReference type="AlphaFoldDB" id="A0A542Y7R1"/>
<dbReference type="SUPFAM" id="SSF53850">
    <property type="entry name" value="Periplasmic binding protein-like II"/>
    <property type="match status" value="1"/>
</dbReference>
<sequence>MLTPTQLKAIREVVSTGSLRAAAARLGYSPSAVSQQISSIERLWDVPLLERTARSIRPTAAGAQLARQATRILAELDAVEDEMRSYASADLGRLHVGSFWSAGFRLVPAVLLELLQGRPDVDIRYEEGDWQTTLPAVEEGELDLAVVAQYGTVPRTYSPDLSAELIMEEPLFLLLPDDHRLARRHEIRVSDLADERWICAGEDTDAAGSLHHICAAAGFRPEIIFRTDDYNLPIELVRNGLGVAIVPQLATVDSMQVRRIQLANPAYVRKVYAVHRAVDGNPLIDSAVTALRNAAADIEQRIETEQVTAFAM</sequence>
<dbReference type="CDD" id="cd08423">
    <property type="entry name" value="PBP2_LTTR_like_6"/>
    <property type="match status" value="1"/>
</dbReference>
<dbReference type="InterPro" id="IPR005119">
    <property type="entry name" value="LysR_subst-bd"/>
</dbReference>
<evidence type="ECO:0000256" key="4">
    <source>
        <dbReference type="ARBA" id="ARBA00023163"/>
    </source>
</evidence>
<accession>A0A542Y7R1</accession>
<keyword evidence="3 6" id="KW-0238">DNA-binding</keyword>
<keyword evidence="7" id="KW-1185">Reference proteome</keyword>
<dbReference type="GO" id="GO:0003677">
    <property type="term" value="F:DNA binding"/>
    <property type="evidence" value="ECO:0007669"/>
    <property type="project" value="UniProtKB-KW"/>
</dbReference>